<evidence type="ECO:0000313" key="2">
    <source>
        <dbReference type="Proteomes" id="UP000504632"/>
    </source>
</evidence>
<evidence type="ECO:0000313" key="3">
    <source>
        <dbReference type="RefSeq" id="XP_030644174.1"/>
    </source>
</evidence>
<accession>A0A6J2WIJ9</accession>
<proteinExistence type="predicted"/>
<dbReference type="GeneID" id="115824209"/>
<dbReference type="AlphaFoldDB" id="A0A6J2WIJ9"/>
<sequence>MFTVSGLKGETLGKVPLIAIGPAICMPGVAAIVLANKTNGCTKFPFQCHRPKVKRRHAEKEVNREEKPDRAAVTQNGSDFISMATTEGHRGTENNAEQQDEIVQYLDVHCPANTFLTAGGVFNYRLCSAVENKTLSGFMPMPHWSIGEHSNRDCQTSVYGPCYSYLNTDDLRRGCETVV</sequence>
<dbReference type="RefSeq" id="XP_030644174.1">
    <property type="nucleotide sequence ID" value="XM_030788314.1"/>
</dbReference>
<keyword evidence="1" id="KW-0812">Transmembrane</keyword>
<name>A0A6J2WIJ9_CHACN</name>
<gene>
    <name evidence="3" type="primary">LOC115824209</name>
</gene>
<dbReference type="InParanoid" id="A0A6J2WIJ9"/>
<organism evidence="2 3">
    <name type="scientific">Chanos chanos</name>
    <name type="common">Milkfish</name>
    <name type="synonym">Mugil chanos</name>
    <dbReference type="NCBI Taxonomy" id="29144"/>
    <lineage>
        <taxon>Eukaryota</taxon>
        <taxon>Metazoa</taxon>
        <taxon>Chordata</taxon>
        <taxon>Craniata</taxon>
        <taxon>Vertebrata</taxon>
        <taxon>Euteleostomi</taxon>
        <taxon>Actinopterygii</taxon>
        <taxon>Neopterygii</taxon>
        <taxon>Teleostei</taxon>
        <taxon>Ostariophysi</taxon>
        <taxon>Gonorynchiformes</taxon>
        <taxon>Chanidae</taxon>
        <taxon>Chanos</taxon>
    </lineage>
</organism>
<dbReference type="OrthoDB" id="9304762at2759"/>
<keyword evidence="1" id="KW-0472">Membrane</keyword>
<evidence type="ECO:0000256" key="1">
    <source>
        <dbReference type="SAM" id="Phobius"/>
    </source>
</evidence>
<protein>
    <submittedName>
        <fullName evidence="3">Transmembrane protein 215-like</fullName>
    </submittedName>
</protein>
<feature type="transmembrane region" description="Helical" evidence="1">
    <location>
        <begin position="15"/>
        <end position="35"/>
    </location>
</feature>
<keyword evidence="2" id="KW-1185">Reference proteome</keyword>
<dbReference type="InterPro" id="IPR031486">
    <property type="entry name" value="TMEM215"/>
</dbReference>
<keyword evidence="1" id="KW-1133">Transmembrane helix</keyword>
<dbReference type="PANTHER" id="PTHR31922">
    <property type="entry name" value="TRANSMEMBRANE PROTEIN 215"/>
    <property type="match status" value="1"/>
</dbReference>
<reference evidence="3" key="2">
    <citation type="submission" date="2025-08" db="UniProtKB">
        <authorList>
            <consortium name="RefSeq"/>
        </authorList>
    </citation>
    <scope>IDENTIFICATION</scope>
</reference>
<dbReference type="Proteomes" id="UP000504632">
    <property type="component" value="Chromosome 11"/>
</dbReference>
<dbReference type="PANTHER" id="PTHR31922:SF2">
    <property type="entry name" value="TRANSMEMBRANE PROTEIN 215"/>
    <property type="match status" value="1"/>
</dbReference>
<dbReference type="Pfam" id="PF15746">
    <property type="entry name" value="TMEM215"/>
    <property type="match status" value="1"/>
</dbReference>
<reference evidence="2" key="1">
    <citation type="submission" date="2024-06" db="UniProtKB">
        <authorList>
            <consortium name="RefSeq"/>
        </authorList>
    </citation>
    <scope>NUCLEOTIDE SEQUENCE [LARGE SCALE GENOMIC DNA]</scope>
</reference>